<feature type="region of interest" description="Disordered" evidence="1">
    <location>
        <begin position="165"/>
        <end position="220"/>
    </location>
</feature>
<accession>A0A067E7W1</accession>
<dbReference type="eggNOG" id="ENOG502SIB4">
    <property type="taxonomic scope" value="Eukaryota"/>
</dbReference>
<name>A0A067E7W1_CITSI</name>
<dbReference type="Proteomes" id="UP000027120">
    <property type="component" value="Unassembled WGS sequence"/>
</dbReference>
<dbReference type="EMBL" id="KK785059">
    <property type="protein sequence ID" value="KDO51264.1"/>
    <property type="molecule type" value="Genomic_DNA"/>
</dbReference>
<dbReference type="Gene3D" id="1.10.10.60">
    <property type="entry name" value="Homeodomain-like"/>
    <property type="match status" value="1"/>
</dbReference>
<dbReference type="PROSITE" id="PS50090">
    <property type="entry name" value="MYB_LIKE"/>
    <property type="match status" value="1"/>
</dbReference>
<dbReference type="STRING" id="2711.A0A067E7W1"/>
<dbReference type="PaxDb" id="2711-XP_006485172.1"/>
<evidence type="ECO:0000256" key="1">
    <source>
        <dbReference type="SAM" id="MobiDB-lite"/>
    </source>
</evidence>
<dbReference type="PANTHER" id="PTHR47211:SF3">
    <property type="entry name" value="TRIHELIX TRANSCRIPTION FACTOR ASR3-LIKE"/>
    <property type="match status" value="1"/>
</dbReference>
<feature type="compositionally biased region" description="Basic and acidic residues" evidence="1">
    <location>
        <begin position="1"/>
        <end position="12"/>
    </location>
</feature>
<evidence type="ECO:0000313" key="3">
    <source>
        <dbReference type="EMBL" id="KDO51264.1"/>
    </source>
</evidence>
<keyword evidence="4" id="KW-1185">Reference proteome</keyword>
<dbReference type="InterPro" id="IPR009057">
    <property type="entry name" value="Homeodomain-like_sf"/>
</dbReference>
<gene>
    <name evidence="3" type="ORF">CISIN_1g038571mg</name>
</gene>
<dbReference type="InterPro" id="IPR044822">
    <property type="entry name" value="Myb_DNA-bind_4"/>
</dbReference>
<proteinExistence type="predicted"/>
<organism evidence="3 4">
    <name type="scientific">Citrus sinensis</name>
    <name type="common">Sweet orange</name>
    <name type="synonym">Citrus aurantium var. sinensis</name>
    <dbReference type="NCBI Taxonomy" id="2711"/>
    <lineage>
        <taxon>Eukaryota</taxon>
        <taxon>Viridiplantae</taxon>
        <taxon>Streptophyta</taxon>
        <taxon>Embryophyta</taxon>
        <taxon>Tracheophyta</taxon>
        <taxon>Spermatophyta</taxon>
        <taxon>Magnoliopsida</taxon>
        <taxon>eudicotyledons</taxon>
        <taxon>Gunneridae</taxon>
        <taxon>Pentapetalae</taxon>
        <taxon>rosids</taxon>
        <taxon>malvids</taxon>
        <taxon>Sapindales</taxon>
        <taxon>Rutaceae</taxon>
        <taxon>Aurantioideae</taxon>
        <taxon>Citrus</taxon>
    </lineage>
</organism>
<dbReference type="Pfam" id="PF13837">
    <property type="entry name" value="Myb_DNA-bind_4"/>
    <property type="match status" value="1"/>
</dbReference>
<reference evidence="3 4" key="1">
    <citation type="submission" date="2014-04" db="EMBL/GenBank/DDBJ databases">
        <authorList>
            <consortium name="International Citrus Genome Consortium"/>
            <person name="Gmitter F."/>
            <person name="Chen C."/>
            <person name="Farmerie W."/>
            <person name="Harkins T."/>
            <person name="Desany B."/>
            <person name="Mohiuddin M."/>
            <person name="Kodira C."/>
            <person name="Borodovsky M."/>
            <person name="Lomsadze A."/>
            <person name="Burns P."/>
            <person name="Jenkins J."/>
            <person name="Prochnik S."/>
            <person name="Shu S."/>
            <person name="Chapman J."/>
            <person name="Pitluck S."/>
            <person name="Schmutz J."/>
            <person name="Rokhsar D."/>
        </authorList>
    </citation>
    <scope>NUCLEOTIDE SEQUENCE</scope>
</reference>
<protein>
    <recommendedName>
        <fullName evidence="2">Myb-like domain-containing protein</fullName>
    </recommendedName>
</protein>
<dbReference type="SUPFAM" id="SSF46689">
    <property type="entry name" value="Homeodomain-like"/>
    <property type="match status" value="1"/>
</dbReference>
<evidence type="ECO:0000313" key="4">
    <source>
        <dbReference type="Proteomes" id="UP000027120"/>
    </source>
</evidence>
<sequence>MEPGSNDKHEDGSSLPNGYNEEQAIDGNTDDRSKTARNPRWTRQETIVLIQGKRVVEDRIRGFRTSTSAFRSDHSEPKWDSVASYCKQYGVNRRPVQCRKRWGNLLVDFRKIKRWESQMKEEKQSFWVMRNESRKQMKLPGYFDREVYDVLDGVLAMPAVPLTTMSVSEEDEDDEVFDSDRSTAAGDGLFSDSEPSQRQEISHNPEKETTERQSPSKKVAAQLHVADTLKEKLAGTTTANGSTTQERWKRRRLSSCVSKETNMGDLLFKVLERNSSMLNTQLEAQNINCQLDREQKKEHSDNLIAAMNKLTDALLRIGNKL</sequence>
<feature type="region of interest" description="Disordered" evidence="1">
    <location>
        <begin position="1"/>
        <end position="40"/>
    </location>
</feature>
<feature type="compositionally biased region" description="Acidic residues" evidence="1">
    <location>
        <begin position="168"/>
        <end position="177"/>
    </location>
</feature>
<dbReference type="PANTHER" id="PTHR47211">
    <property type="entry name" value="TRIHELIX TRANSCRIPTION FACTOR ASR3"/>
    <property type="match status" value="1"/>
</dbReference>
<dbReference type="InterPro" id="IPR001005">
    <property type="entry name" value="SANT/Myb"/>
</dbReference>
<dbReference type="GO" id="GO:0005634">
    <property type="term" value="C:nucleus"/>
    <property type="evidence" value="ECO:0000318"/>
    <property type="project" value="GO_Central"/>
</dbReference>
<dbReference type="GO" id="GO:0006355">
    <property type="term" value="P:regulation of DNA-templated transcription"/>
    <property type="evidence" value="ECO:0000318"/>
    <property type="project" value="GO_Central"/>
</dbReference>
<feature type="domain" description="Myb-like" evidence="2">
    <location>
        <begin position="33"/>
        <end position="106"/>
    </location>
</feature>
<evidence type="ECO:0000259" key="2">
    <source>
        <dbReference type="PROSITE" id="PS50090"/>
    </source>
</evidence>
<feature type="compositionally biased region" description="Basic and acidic residues" evidence="1">
    <location>
        <begin position="195"/>
        <end position="211"/>
    </location>
</feature>
<dbReference type="AlphaFoldDB" id="A0A067E7W1"/>